<dbReference type="PANTHER" id="PTHR44757:SF2">
    <property type="entry name" value="BIOFILM ARCHITECTURE MAINTENANCE PROTEIN MBAA"/>
    <property type="match status" value="1"/>
</dbReference>
<dbReference type="InterPro" id="IPR035965">
    <property type="entry name" value="PAS-like_dom_sf"/>
</dbReference>
<dbReference type="Pfam" id="PF08448">
    <property type="entry name" value="PAS_4"/>
    <property type="match status" value="1"/>
</dbReference>
<proteinExistence type="predicted"/>
<accession>A0ABW4YCT3</accession>
<keyword evidence="6" id="KW-1185">Reference proteome</keyword>
<dbReference type="EMBL" id="JBHUHX010000051">
    <property type="protein sequence ID" value="MFD2113457.1"/>
    <property type="molecule type" value="Genomic_DNA"/>
</dbReference>
<dbReference type="InterPro" id="IPR001633">
    <property type="entry name" value="EAL_dom"/>
</dbReference>
<dbReference type="Pfam" id="PF13682">
    <property type="entry name" value="CZB"/>
    <property type="match status" value="1"/>
</dbReference>
<dbReference type="InterPro" id="IPR043128">
    <property type="entry name" value="Rev_trsase/Diguanyl_cyclase"/>
</dbReference>
<dbReference type="SMART" id="SM00052">
    <property type="entry name" value="EAL"/>
    <property type="match status" value="1"/>
</dbReference>
<dbReference type="Pfam" id="PF13426">
    <property type="entry name" value="PAS_9"/>
    <property type="match status" value="1"/>
</dbReference>
<dbReference type="CDD" id="cd01948">
    <property type="entry name" value="EAL"/>
    <property type="match status" value="1"/>
</dbReference>
<gene>
    <name evidence="5" type="ORF">ACFSJC_16530</name>
</gene>
<dbReference type="InterPro" id="IPR001610">
    <property type="entry name" value="PAC"/>
</dbReference>
<comment type="caution">
    <text evidence="5">The sequence shown here is derived from an EMBL/GenBank/DDBJ whole genome shotgun (WGS) entry which is preliminary data.</text>
</comment>
<dbReference type="PROSITE" id="PS50883">
    <property type="entry name" value="EAL"/>
    <property type="match status" value="1"/>
</dbReference>
<dbReference type="Pfam" id="PF00990">
    <property type="entry name" value="GGDEF"/>
    <property type="match status" value="1"/>
</dbReference>
<dbReference type="SUPFAM" id="SSF55073">
    <property type="entry name" value="Nucleotide cyclase"/>
    <property type="match status" value="1"/>
</dbReference>
<dbReference type="InterPro" id="IPR052155">
    <property type="entry name" value="Biofilm_reg_signaling"/>
</dbReference>
<dbReference type="SMART" id="SM00091">
    <property type="entry name" value="PAS"/>
    <property type="match status" value="2"/>
</dbReference>
<dbReference type="InterPro" id="IPR000160">
    <property type="entry name" value="GGDEF_dom"/>
</dbReference>
<dbReference type="InterPro" id="IPR025991">
    <property type="entry name" value="Chemoreceptor_zinc-bind_dom"/>
</dbReference>
<feature type="domain" description="PAS" evidence="1">
    <location>
        <begin position="156"/>
        <end position="202"/>
    </location>
</feature>
<dbReference type="SUPFAM" id="SSF55785">
    <property type="entry name" value="PYP-like sensor domain (PAS domain)"/>
    <property type="match status" value="2"/>
</dbReference>
<dbReference type="InterPro" id="IPR035919">
    <property type="entry name" value="EAL_sf"/>
</dbReference>
<dbReference type="InterPro" id="IPR029787">
    <property type="entry name" value="Nucleotide_cyclase"/>
</dbReference>
<dbReference type="Gene3D" id="3.20.20.450">
    <property type="entry name" value="EAL domain"/>
    <property type="match status" value="1"/>
</dbReference>
<dbReference type="Gene3D" id="3.30.450.20">
    <property type="entry name" value="PAS domain"/>
    <property type="match status" value="2"/>
</dbReference>
<evidence type="ECO:0000313" key="6">
    <source>
        <dbReference type="Proteomes" id="UP001597337"/>
    </source>
</evidence>
<sequence length="845" mass="95792">MSQGKRLEQQWNHRIYGQDFAIELVQQLVIPTFVLDAGCRVIVWNRACECLTGMAAIEVIGTREHWRAFYEEPRPCLADLVVQDRGGELPCFYSKHDVRSESAFDLHAENWCRMPLLGTERYLALDASPIQDPDGRLIGVVETLRDMTDRKRTESKLQLIASVFDHSQEGILITDPEARILDVNAAFTQVTGYSRDEVLGQTPALLKSGLQEAAFYKEMWRWLGETGQWQGEIWNRKKSGEVYPEILHINAVTGSDGAVTHYIGMFTDITDLKSTQQRLVSLAYYDALTDLPNRVLLAQRLHQAMSRAKSHERLVAICFLDLDDFKVINDRHGHEIGNRFLVETANRLLASLRNSDTVARLGGDEFVLLVTDLVSAEQLEGILAKVFEVVAAPFRIGDIDIGVSASIGVTLYPLDDSDPDTLLRHADHSMYQAKQLGRNRYHLYDLDAAKDLQTRHRELERIRQALQHGEFRVYYQPKVNMRSGQVVGLEALIRWQHPQRGLLGPLTFLPQIEQSPLIIDVGEWVLHEVLAQMGQWLQEGYRLSVSVNIAARHFQHIDFVLRLEAILSEHPDVSPHLLELEILESAALDDVVLMREVMAACQGIGVSFALDDFGTGYSSLAYLKQLPAETIKIDKSFVHDMLDDQEDLAIIEGVIGLAGVFRKQVIAEGVETPEHGLLLMRYGCDYAQGYGIGRPMPAESISPWISEFRPDWKWPLWAGDCWDWADMPLLLAAHDYEKWIGQLQACVTGARRGDPLFELLDLPDCRLSRWYAGGSRERYGDLPEYGDLEAIHARIHHLGSQFIAMHRSGRQVVAARLWEELSEAKAPFIQRLVELQRRVARVRAS</sequence>
<dbReference type="PROSITE" id="PS50112">
    <property type="entry name" value="PAS"/>
    <property type="match status" value="2"/>
</dbReference>
<dbReference type="Proteomes" id="UP001597337">
    <property type="component" value="Unassembled WGS sequence"/>
</dbReference>
<feature type="domain" description="GGDEF" evidence="4">
    <location>
        <begin position="313"/>
        <end position="446"/>
    </location>
</feature>
<dbReference type="Gene3D" id="1.20.120.30">
    <property type="entry name" value="Aspartate receptor, ligand-binding domain"/>
    <property type="match status" value="1"/>
</dbReference>
<evidence type="ECO:0000259" key="3">
    <source>
        <dbReference type="PROSITE" id="PS50883"/>
    </source>
</evidence>
<dbReference type="InterPro" id="IPR013656">
    <property type="entry name" value="PAS_4"/>
</dbReference>
<dbReference type="PANTHER" id="PTHR44757">
    <property type="entry name" value="DIGUANYLATE CYCLASE DGCP"/>
    <property type="match status" value="1"/>
</dbReference>
<dbReference type="NCBIfam" id="TIGR00254">
    <property type="entry name" value="GGDEF"/>
    <property type="match status" value="1"/>
</dbReference>
<dbReference type="SMART" id="SM00267">
    <property type="entry name" value="GGDEF"/>
    <property type="match status" value="1"/>
</dbReference>
<evidence type="ECO:0000259" key="1">
    <source>
        <dbReference type="PROSITE" id="PS50112"/>
    </source>
</evidence>
<evidence type="ECO:0000313" key="5">
    <source>
        <dbReference type="EMBL" id="MFD2113457.1"/>
    </source>
</evidence>
<name>A0ABW4YCT3_9GAMM</name>
<protein>
    <submittedName>
        <fullName evidence="5">EAL domain-containing protein</fullName>
    </submittedName>
</protein>
<dbReference type="PROSITE" id="PS50887">
    <property type="entry name" value="GGDEF"/>
    <property type="match status" value="1"/>
</dbReference>
<feature type="domain" description="PAC" evidence="2">
    <location>
        <begin position="102"/>
        <end position="159"/>
    </location>
</feature>
<dbReference type="CDD" id="cd00130">
    <property type="entry name" value="PAS"/>
    <property type="match status" value="1"/>
</dbReference>
<reference evidence="6" key="1">
    <citation type="journal article" date="2019" name="Int. J. Syst. Evol. Microbiol.">
        <title>The Global Catalogue of Microorganisms (GCM) 10K type strain sequencing project: providing services to taxonomists for standard genome sequencing and annotation.</title>
        <authorList>
            <consortium name="The Broad Institute Genomics Platform"/>
            <consortium name="The Broad Institute Genome Sequencing Center for Infectious Disease"/>
            <person name="Wu L."/>
            <person name="Ma J."/>
        </authorList>
    </citation>
    <scope>NUCLEOTIDE SEQUENCE [LARGE SCALE GENOMIC DNA]</scope>
    <source>
        <strain evidence="6">KACC 12597</strain>
    </source>
</reference>
<feature type="domain" description="PAC" evidence="2">
    <location>
        <begin position="229"/>
        <end position="281"/>
    </location>
</feature>
<evidence type="ECO:0000259" key="2">
    <source>
        <dbReference type="PROSITE" id="PS50113"/>
    </source>
</evidence>
<dbReference type="SUPFAM" id="SSF141868">
    <property type="entry name" value="EAL domain-like"/>
    <property type="match status" value="1"/>
</dbReference>
<organism evidence="5 6">
    <name type="scientific">Thiorhodococcus fuscus</name>
    <dbReference type="NCBI Taxonomy" id="527200"/>
    <lineage>
        <taxon>Bacteria</taxon>
        <taxon>Pseudomonadati</taxon>
        <taxon>Pseudomonadota</taxon>
        <taxon>Gammaproteobacteria</taxon>
        <taxon>Chromatiales</taxon>
        <taxon>Chromatiaceae</taxon>
        <taxon>Thiorhodococcus</taxon>
    </lineage>
</organism>
<dbReference type="PROSITE" id="PS50113">
    <property type="entry name" value="PAC"/>
    <property type="match status" value="2"/>
</dbReference>
<feature type="domain" description="PAS" evidence="1">
    <location>
        <begin position="17"/>
        <end position="61"/>
    </location>
</feature>
<dbReference type="RefSeq" id="WP_386028300.1">
    <property type="nucleotide sequence ID" value="NZ_JBHUHX010000051.1"/>
</dbReference>
<dbReference type="Pfam" id="PF00563">
    <property type="entry name" value="EAL"/>
    <property type="match status" value="1"/>
</dbReference>
<feature type="domain" description="EAL" evidence="3">
    <location>
        <begin position="455"/>
        <end position="709"/>
    </location>
</feature>
<dbReference type="Gene3D" id="3.30.70.270">
    <property type="match status" value="1"/>
</dbReference>
<dbReference type="InterPro" id="IPR000700">
    <property type="entry name" value="PAS-assoc_C"/>
</dbReference>
<dbReference type="InterPro" id="IPR000014">
    <property type="entry name" value="PAS"/>
</dbReference>
<evidence type="ECO:0000259" key="4">
    <source>
        <dbReference type="PROSITE" id="PS50887"/>
    </source>
</evidence>
<dbReference type="SMART" id="SM00086">
    <property type="entry name" value="PAC"/>
    <property type="match status" value="2"/>
</dbReference>
<dbReference type="NCBIfam" id="TIGR00229">
    <property type="entry name" value="sensory_box"/>
    <property type="match status" value="2"/>
</dbReference>
<dbReference type="CDD" id="cd01949">
    <property type="entry name" value="GGDEF"/>
    <property type="match status" value="1"/>
</dbReference>